<gene>
    <name evidence="1" type="ORF">SFRICE_016906</name>
</gene>
<accession>A0A2H1VZA0</accession>
<dbReference type="AlphaFoldDB" id="A0A2H1VZA0"/>
<organism evidence="1">
    <name type="scientific">Spodoptera frugiperda</name>
    <name type="common">Fall armyworm</name>
    <dbReference type="NCBI Taxonomy" id="7108"/>
    <lineage>
        <taxon>Eukaryota</taxon>
        <taxon>Metazoa</taxon>
        <taxon>Ecdysozoa</taxon>
        <taxon>Arthropoda</taxon>
        <taxon>Hexapoda</taxon>
        <taxon>Insecta</taxon>
        <taxon>Pterygota</taxon>
        <taxon>Neoptera</taxon>
        <taxon>Endopterygota</taxon>
        <taxon>Lepidoptera</taxon>
        <taxon>Glossata</taxon>
        <taxon>Ditrysia</taxon>
        <taxon>Noctuoidea</taxon>
        <taxon>Noctuidae</taxon>
        <taxon>Amphipyrinae</taxon>
        <taxon>Spodoptera</taxon>
    </lineage>
</organism>
<proteinExistence type="predicted"/>
<name>A0A2H1VZA0_SPOFR</name>
<dbReference type="EMBL" id="ODYU01005379">
    <property type="protein sequence ID" value="SOQ46159.1"/>
    <property type="molecule type" value="Genomic_DNA"/>
</dbReference>
<reference evidence="1" key="1">
    <citation type="submission" date="2016-07" db="EMBL/GenBank/DDBJ databases">
        <authorList>
            <person name="Bretaudeau A."/>
        </authorList>
    </citation>
    <scope>NUCLEOTIDE SEQUENCE</scope>
    <source>
        <strain evidence="1">Rice</strain>
        <tissue evidence="1">Whole body</tissue>
    </source>
</reference>
<protein>
    <submittedName>
        <fullName evidence="1">SFRICE_016906</fullName>
    </submittedName>
</protein>
<evidence type="ECO:0000313" key="1">
    <source>
        <dbReference type="EMBL" id="SOQ46159.1"/>
    </source>
</evidence>
<sequence>MVNISLKLEKNWTDLANFGLELFLIVQGRFKSSSTEFVIVPSIWQYAHPLLHGTYDLVLDARFSCMKVRCYRKGIVMSVGVRIHVHYTNYGVPQFYGSPANLSEVGENHPVTSPALGKARGSVRLLLTKNHPVPTPAFRARAPVNPLGSPQLRIKHQPYWAPSVTEYRPMTSPVLGEARGSVRLLLTKNHPVPTPACRAGAPVNPLGSPQLRIRIITSTFASKFYLVILEGNCFRFSERRLWCLYEVHPVNKMEYTMVVCPAWTEYRCVLRKVIGGCDFLCLDLALDPWCGSGTGKSFYEAVLMHKKKANTVGAVAGQLAAAQYVAGPIPACSNSLCDPLIVVSDLGVIENFPLTSHALGEAIASARLALTKNHPVPTPACRAGAPVNPLGSPQLRIRYQPYRVPSVVV</sequence>